<evidence type="ECO:0000313" key="1">
    <source>
        <dbReference type="EMBL" id="ATC32718.1"/>
    </source>
</evidence>
<reference evidence="2" key="1">
    <citation type="submission" date="2017-09" db="EMBL/GenBank/DDBJ databases">
        <title>Genome evolution observed in wild isolates of Caulobacter crescentus.</title>
        <authorList>
            <person name="Ely B."/>
            <person name="Wilson K."/>
            <person name="Scott D."/>
        </authorList>
    </citation>
    <scope>NUCLEOTIDE SEQUENCE [LARGE SCALE GENOMIC DNA]</scope>
    <source>
        <strain evidence="2">CB13b1a</strain>
    </source>
</reference>
<organism evidence="1 2">
    <name type="scientific">Caulobacter vibrioides</name>
    <name type="common">Caulobacter crescentus</name>
    <dbReference type="NCBI Taxonomy" id="155892"/>
    <lineage>
        <taxon>Bacteria</taxon>
        <taxon>Pseudomonadati</taxon>
        <taxon>Pseudomonadota</taxon>
        <taxon>Alphaproteobacteria</taxon>
        <taxon>Caulobacterales</taxon>
        <taxon>Caulobacteraceae</taxon>
        <taxon>Caulobacter</taxon>
    </lineage>
</organism>
<dbReference type="EMBL" id="CP023315">
    <property type="protein sequence ID" value="ATC32718.1"/>
    <property type="molecule type" value="Genomic_DNA"/>
</dbReference>
<dbReference type="AlphaFoldDB" id="A0A290MUS7"/>
<accession>A0A290MUS7</accession>
<protein>
    <submittedName>
        <fullName evidence="1">Uncharacterized protein</fullName>
    </submittedName>
</protein>
<dbReference type="Proteomes" id="UP000217311">
    <property type="component" value="Chromosome"/>
</dbReference>
<dbReference type="RefSeq" id="WP_096052125.1">
    <property type="nucleotide sequence ID" value="NZ_CP023315.3"/>
</dbReference>
<name>A0A290MUS7_CAUVI</name>
<dbReference type="Pfam" id="PF19198">
    <property type="entry name" value="RsaA_NTD"/>
    <property type="match status" value="1"/>
</dbReference>
<sequence>MAYTLTQLETFFKNANAGTAATAAQITGLQGIANQNATGVLTDAAALQSAIDLASDVTTAVSIQTYQFFTGKAPSEAGLAFLNAAYVGSGVQAGLNGENRYIAQSVSLALDNPDAEAKFAATYGSLSIIEATRPPTT</sequence>
<evidence type="ECO:0000313" key="2">
    <source>
        <dbReference type="Proteomes" id="UP000217311"/>
    </source>
</evidence>
<proteinExistence type="predicted"/>
<gene>
    <name evidence="1" type="ORF">CA606_10385</name>
</gene>